<reference evidence="8 9" key="1">
    <citation type="submission" date="2015-05" db="EMBL/GenBank/DDBJ databases">
        <title>Distinctive expansion of gene families associated with plant cell wall degradation and secondary metabolism in the genomes of grapevine trunk pathogens.</title>
        <authorList>
            <person name="Lawrence D.P."/>
            <person name="Travadon R."/>
            <person name="Rolshausen P.E."/>
            <person name="Baumgartner K."/>
        </authorList>
    </citation>
    <scope>NUCLEOTIDE SEQUENCE [LARGE SCALE GENOMIC DNA]</scope>
    <source>
        <strain evidence="8">DA912</strain>
    </source>
</reference>
<reference evidence="8 9" key="2">
    <citation type="submission" date="2015-05" db="EMBL/GenBank/DDBJ databases">
        <authorList>
            <person name="Morales-Cruz A."/>
            <person name="Amrine K.C."/>
            <person name="Cantu D."/>
        </authorList>
    </citation>
    <scope>NUCLEOTIDE SEQUENCE [LARGE SCALE GENOMIC DNA]</scope>
    <source>
        <strain evidence="8">DA912</strain>
    </source>
</reference>
<evidence type="ECO:0000256" key="4">
    <source>
        <dbReference type="ARBA" id="ARBA00022833"/>
    </source>
</evidence>
<name>A0A0G2FNC1_9PEZI</name>
<feature type="domain" description="Enoyl reductase (ER)" evidence="7">
    <location>
        <begin position="20"/>
        <end position="369"/>
    </location>
</feature>
<dbReference type="Gene3D" id="3.90.180.10">
    <property type="entry name" value="Medium-chain alcohol dehydrogenases, catalytic domain"/>
    <property type="match status" value="1"/>
</dbReference>
<comment type="similarity">
    <text evidence="2 6">Belongs to the zinc-containing alcohol dehydrogenase family.</text>
</comment>
<proteinExistence type="inferred from homology"/>
<sequence length="371" mass="39530">MPSSEQIQTQAIVCRPPQDGERKWALEKVSLSPLADDEVIVEMVATGICHTDFVCGSDPDEALPLGLPPYPRVLGHEGAGVVKSTGSKVTKVQDGDRVILSFSFCKQCHNCQFGAPGYCHKWGEINFSGSRRAFSSLESETRGVSIGGSFFGQSSFSRITKVKEASLVKVTSLLENDDQLKILAPFGCGIQTGAGTITELANAQPADTVAILGLGAVGLAAIAGAKIRGCKTIIGVDRVASRLELAKDLGATHVVDTGTIKGTLTEEIRGITEGVGTTITVDAAGAVPLIQQGVEFTANQGKMILLGVPPMDAALQIPLVPYTMYVPNLIQWYKSGRLPIEKLVKFYPVEDYLKAIKDMEDGVTIKPVLVW</sequence>
<dbReference type="PANTHER" id="PTHR43350">
    <property type="entry name" value="NAD-DEPENDENT ALCOHOL DEHYDROGENASE"/>
    <property type="match status" value="1"/>
</dbReference>
<dbReference type="InterPro" id="IPR013154">
    <property type="entry name" value="ADH-like_N"/>
</dbReference>
<dbReference type="GO" id="GO:0016491">
    <property type="term" value="F:oxidoreductase activity"/>
    <property type="evidence" value="ECO:0007669"/>
    <property type="project" value="UniProtKB-KW"/>
</dbReference>
<organism evidence="8 9">
    <name type="scientific">Diaporthe ampelina</name>
    <dbReference type="NCBI Taxonomy" id="1214573"/>
    <lineage>
        <taxon>Eukaryota</taxon>
        <taxon>Fungi</taxon>
        <taxon>Dikarya</taxon>
        <taxon>Ascomycota</taxon>
        <taxon>Pezizomycotina</taxon>
        <taxon>Sordariomycetes</taxon>
        <taxon>Sordariomycetidae</taxon>
        <taxon>Diaporthales</taxon>
        <taxon>Diaporthaceae</taxon>
        <taxon>Diaporthe</taxon>
    </lineage>
</organism>
<keyword evidence="4 6" id="KW-0862">Zinc</keyword>
<evidence type="ECO:0000256" key="3">
    <source>
        <dbReference type="ARBA" id="ARBA00022723"/>
    </source>
</evidence>
<accession>A0A0G2FNC1</accession>
<evidence type="ECO:0000256" key="6">
    <source>
        <dbReference type="RuleBase" id="RU361277"/>
    </source>
</evidence>
<dbReference type="SUPFAM" id="SSF50129">
    <property type="entry name" value="GroES-like"/>
    <property type="match status" value="1"/>
</dbReference>
<dbReference type="Proteomes" id="UP000034680">
    <property type="component" value="Unassembled WGS sequence"/>
</dbReference>
<dbReference type="PROSITE" id="PS00059">
    <property type="entry name" value="ADH_ZINC"/>
    <property type="match status" value="1"/>
</dbReference>
<dbReference type="EMBL" id="LCUC01000156">
    <property type="protein sequence ID" value="KKY35509.1"/>
    <property type="molecule type" value="Genomic_DNA"/>
</dbReference>
<keyword evidence="9" id="KW-1185">Reference proteome</keyword>
<dbReference type="SUPFAM" id="SSF51735">
    <property type="entry name" value="NAD(P)-binding Rossmann-fold domains"/>
    <property type="match status" value="1"/>
</dbReference>
<keyword evidence="3 6" id="KW-0479">Metal-binding</keyword>
<evidence type="ECO:0000256" key="2">
    <source>
        <dbReference type="ARBA" id="ARBA00008072"/>
    </source>
</evidence>
<dbReference type="PANTHER" id="PTHR43350:SF2">
    <property type="entry name" value="GROES-LIKE ZINC-BINDING ALCOHOL DEHYDROGENASE FAMILY PROTEIN"/>
    <property type="match status" value="1"/>
</dbReference>
<dbReference type="Pfam" id="PF08240">
    <property type="entry name" value="ADH_N"/>
    <property type="match status" value="1"/>
</dbReference>
<evidence type="ECO:0000256" key="5">
    <source>
        <dbReference type="ARBA" id="ARBA00023002"/>
    </source>
</evidence>
<dbReference type="InterPro" id="IPR036291">
    <property type="entry name" value="NAD(P)-bd_dom_sf"/>
</dbReference>
<dbReference type="OrthoDB" id="1560166at2759"/>
<dbReference type="AlphaFoldDB" id="A0A0G2FNC1"/>
<evidence type="ECO:0000259" key="7">
    <source>
        <dbReference type="SMART" id="SM00829"/>
    </source>
</evidence>
<evidence type="ECO:0000313" key="8">
    <source>
        <dbReference type="EMBL" id="KKY35509.1"/>
    </source>
</evidence>
<dbReference type="Gene3D" id="3.40.50.720">
    <property type="entry name" value="NAD(P)-binding Rossmann-like Domain"/>
    <property type="match status" value="1"/>
</dbReference>
<dbReference type="SMART" id="SM00829">
    <property type="entry name" value="PKS_ER"/>
    <property type="match status" value="1"/>
</dbReference>
<dbReference type="InterPro" id="IPR020843">
    <property type="entry name" value="ER"/>
</dbReference>
<dbReference type="STRING" id="1214573.A0A0G2FNC1"/>
<protein>
    <submittedName>
        <fullName evidence="8">Putative alcohol dehydrogenase</fullName>
    </submittedName>
</protein>
<comment type="cofactor">
    <cofactor evidence="1 6">
        <name>Zn(2+)</name>
        <dbReference type="ChEBI" id="CHEBI:29105"/>
    </cofactor>
</comment>
<dbReference type="CDD" id="cd08278">
    <property type="entry name" value="benzyl_alcohol_DH"/>
    <property type="match status" value="1"/>
</dbReference>
<dbReference type="GO" id="GO:0008270">
    <property type="term" value="F:zinc ion binding"/>
    <property type="evidence" value="ECO:0007669"/>
    <property type="project" value="InterPro"/>
</dbReference>
<evidence type="ECO:0000256" key="1">
    <source>
        <dbReference type="ARBA" id="ARBA00001947"/>
    </source>
</evidence>
<dbReference type="Pfam" id="PF00107">
    <property type="entry name" value="ADH_zinc_N"/>
    <property type="match status" value="1"/>
</dbReference>
<dbReference type="FunFam" id="3.40.50.720:FF:000003">
    <property type="entry name" value="S-(hydroxymethyl)glutathione dehydrogenase"/>
    <property type="match status" value="1"/>
</dbReference>
<dbReference type="InterPro" id="IPR002328">
    <property type="entry name" value="ADH_Zn_CS"/>
</dbReference>
<keyword evidence="5" id="KW-0560">Oxidoreductase</keyword>
<gene>
    <name evidence="8" type="ORF">UCDDA912_g04559</name>
</gene>
<comment type="caution">
    <text evidence="8">The sequence shown here is derived from an EMBL/GenBank/DDBJ whole genome shotgun (WGS) entry which is preliminary data.</text>
</comment>
<evidence type="ECO:0000313" key="9">
    <source>
        <dbReference type="Proteomes" id="UP000034680"/>
    </source>
</evidence>
<dbReference type="InterPro" id="IPR013149">
    <property type="entry name" value="ADH-like_C"/>
</dbReference>
<dbReference type="InterPro" id="IPR011032">
    <property type="entry name" value="GroES-like_sf"/>
</dbReference>